<sequence length="205" mass="23008">MITLYTHEISGHSHRARLLLDILGLEYQIERVDLMAGEHKQPEFLTLNPFGQVPVLVDDEVVLSDSTAILVYLALRYDAQRQWLPRDPLQAARVQRWLSVASNEVVRGPGNARLVKLLGAGHDLEKAQQMAARLYTLLDQTLEQGQWLVGDDPTLADIAIYSYTAVAHEGGVDLAPYPNVLAWLERVRDINGFTEMTIQPREEAA</sequence>
<comment type="similarity">
    <text evidence="1 3">Belongs to the GST superfamily.</text>
</comment>
<dbReference type="InterPro" id="IPR004045">
    <property type="entry name" value="Glutathione_S-Trfase_N"/>
</dbReference>
<dbReference type="InterPro" id="IPR036282">
    <property type="entry name" value="Glutathione-S-Trfase_C_sf"/>
</dbReference>
<dbReference type="PROSITE" id="PS50404">
    <property type="entry name" value="GST_NTER"/>
    <property type="match status" value="1"/>
</dbReference>
<dbReference type="PROSITE" id="PS50405">
    <property type="entry name" value="GST_CTER"/>
    <property type="match status" value="1"/>
</dbReference>
<gene>
    <name evidence="6" type="ORF">OSTQU699_LOCUS5454</name>
</gene>
<evidence type="ECO:0000256" key="3">
    <source>
        <dbReference type="RuleBase" id="RU003494"/>
    </source>
</evidence>
<dbReference type="InterPro" id="IPR036249">
    <property type="entry name" value="Thioredoxin-like_sf"/>
</dbReference>
<dbReference type="Gene3D" id="3.40.30.10">
    <property type="entry name" value="Glutaredoxin"/>
    <property type="match status" value="1"/>
</dbReference>
<dbReference type="SUPFAM" id="SSF52833">
    <property type="entry name" value="Thioredoxin-like"/>
    <property type="match status" value="1"/>
</dbReference>
<dbReference type="SFLD" id="SFLDS00019">
    <property type="entry name" value="Glutathione_Transferase_(cytos"/>
    <property type="match status" value="1"/>
</dbReference>
<dbReference type="SUPFAM" id="SSF47616">
    <property type="entry name" value="GST C-terminal domain-like"/>
    <property type="match status" value="1"/>
</dbReference>
<evidence type="ECO:0000256" key="1">
    <source>
        <dbReference type="ARBA" id="ARBA00007409"/>
    </source>
</evidence>
<dbReference type="AlphaFoldDB" id="A0A8S1J270"/>
<name>A0A8S1J270_9CHLO</name>
<dbReference type="OrthoDB" id="422574at2759"/>
<evidence type="ECO:0008006" key="8">
    <source>
        <dbReference type="Google" id="ProtNLM"/>
    </source>
</evidence>
<protein>
    <recommendedName>
        <fullName evidence="8">Glutathione S-transferase</fullName>
    </recommendedName>
</protein>
<proteinExistence type="inferred from homology"/>
<dbReference type="InterPro" id="IPR004046">
    <property type="entry name" value="GST_C"/>
</dbReference>
<dbReference type="SFLD" id="SFLDG01150">
    <property type="entry name" value="Main.1:_Beta-like"/>
    <property type="match status" value="1"/>
</dbReference>
<evidence type="ECO:0000259" key="5">
    <source>
        <dbReference type="PROSITE" id="PS50405"/>
    </source>
</evidence>
<dbReference type="CDD" id="cd03056">
    <property type="entry name" value="GST_N_4"/>
    <property type="match status" value="1"/>
</dbReference>
<evidence type="ECO:0000313" key="7">
    <source>
        <dbReference type="Proteomes" id="UP000708148"/>
    </source>
</evidence>
<dbReference type="Gene3D" id="1.20.1050.10">
    <property type="match status" value="1"/>
</dbReference>
<dbReference type="SFLD" id="SFLDG01151">
    <property type="entry name" value="Main.2:_Nu-like"/>
    <property type="match status" value="1"/>
</dbReference>
<dbReference type="Pfam" id="PF00043">
    <property type="entry name" value="GST_C"/>
    <property type="match status" value="1"/>
</dbReference>
<evidence type="ECO:0000256" key="2">
    <source>
        <dbReference type="ARBA" id="ARBA00022679"/>
    </source>
</evidence>
<reference evidence="6" key="1">
    <citation type="submission" date="2020-12" db="EMBL/GenBank/DDBJ databases">
        <authorList>
            <person name="Iha C."/>
        </authorList>
    </citation>
    <scope>NUCLEOTIDE SEQUENCE</scope>
</reference>
<dbReference type="PANTHER" id="PTHR44051:SF2">
    <property type="entry name" value="HYPOTHETICAL GLUTATHIONE S-TRANSFERASE LIKE PROTEIN"/>
    <property type="match status" value="1"/>
</dbReference>
<keyword evidence="7" id="KW-1185">Reference proteome</keyword>
<dbReference type="FunFam" id="3.40.30.10:FF:000039">
    <property type="entry name" value="Glutathione S-transferase domain"/>
    <property type="match status" value="1"/>
</dbReference>
<keyword evidence="2" id="KW-0808">Transferase</keyword>
<feature type="domain" description="GST C-terminal" evidence="5">
    <location>
        <begin position="87"/>
        <end position="205"/>
    </location>
</feature>
<dbReference type="InterPro" id="IPR010987">
    <property type="entry name" value="Glutathione-S-Trfase_C-like"/>
</dbReference>
<dbReference type="GO" id="GO:0016740">
    <property type="term" value="F:transferase activity"/>
    <property type="evidence" value="ECO:0007669"/>
    <property type="project" value="UniProtKB-KW"/>
</dbReference>
<dbReference type="CDD" id="cd03206">
    <property type="entry name" value="GST_C_7"/>
    <property type="match status" value="1"/>
</dbReference>
<dbReference type="PANTHER" id="PTHR44051">
    <property type="entry name" value="GLUTATHIONE S-TRANSFERASE-RELATED"/>
    <property type="match status" value="1"/>
</dbReference>
<dbReference type="Proteomes" id="UP000708148">
    <property type="component" value="Unassembled WGS sequence"/>
</dbReference>
<dbReference type="Pfam" id="PF02798">
    <property type="entry name" value="GST_N"/>
    <property type="match status" value="1"/>
</dbReference>
<evidence type="ECO:0000259" key="4">
    <source>
        <dbReference type="PROSITE" id="PS50404"/>
    </source>
</evidence>
<dbReference type="EMBL" id="CAJHUC010001176">
    <property type="protein sequence ID" value="CAD7700095.1"/>
    <property type="molecule type" value="Genomic_DNA"/>
</dbReference>
<comment type="caution">
    <text evidence="6">The sequence shown here is derived from an EMBL/GenBank/DDBJ whole genome shotgun (WGS) entry which is preliminary data.</text>
</comment>
<dbReference type="SFLD" id="SFLDG00358">
    <property type="entry name" value="Main_(cytGST)"/>
    <property type="match status" value="1"/>
</dbReference>
<feature type="domain" description="GST N-terminal" evidence="4">
    <location>
        <begin position="1"/>
        <end position="81"/>
    </location>
</feature>
<organism evidence="6 7">
    <name type="scientific">Ostreobium quekettii</name>
    <dbReference type="NCBI Taxonomy" id="121088"/>
    <lineage>
        <taxon>Eukaryota</taxon>
        <taxon>Viridiplantae</taxon>
        <taxon>Chlorophyta</taxon>
        <taxon>core chlorophytes</taxon>
        <taxon>Ulvophyceae</taxon>
        <taxon>TCBD clade</taxon>
        <taxon>Bryopsidales</taxon>
        <taxon>Ostreobineae</taxon>
        <taxon>Ostreobiaceae</taxon>
        <taxon>Ostreobium</taxon>
    </lineage>
</organism>
<evidence type="ECO:0000313" key="6">
    <source>
        <dbReference type="EMBL" id="CAD7700095.1"/>
    </source>
</evidence>
<accession>A0A8S1J270</accession>
<dbReference type="InterPro" id="IPR040079">
    <property type="entry name" value="Glutathione_S-Trfase"/>
</dbReference>